<evidence type="ECO:0000256" key="3">
    <source>
        <dbReference type="ARBA" id="ARBA00022692"/>
    </source>
</evidence>
<dbReference type="KEGG" id="bcoh:BC6307_09335"/>
<dbReference type="STRING" id="1314751.GCA_001591425_00881"/>
<evidence type="ECO:0008006" key="12">
    <source>
        <dbReference type="Google" id="ProtNLM"/>
    </source>
</evidence>
<keyword evidence="3 7" id="KW-0812">Transmembrane</keyword>
<evidence type="ECO:0000256" key="1">
    <source>
        <dbReference type="ARBA" id="ARBA00004651"/>
    </source>
</evidence>
<feature type="transmembrane region" description="Helical" evidence="7">
    <location>
        <begin position="352"/>
        <end position="377"/>
    </location>
</feature>
<dbReference type="InterPro" id="IPR003838">
    <property type="entry name" value="ABC3_permease_C"/>
</dbReference>
<feature type="transmembrane region" description="Helical" evidence="7">
    <location>
        <begin position="397"/>
        <end position="419"/>
    </location>
</feature>
<dbReference type="PANTHER" id="PTHR30572">
    <property type="entry name" value="MEMBRANE COMPONENT OF TRANSPORTER-RELATED"/>
    <property type="match status" value="1"/>
</dbReference>
<dbReference type="PROSITE" id="PS51257">
    <property type="entry name" value="PROKAR_LIPOPROTEIN"/>
    <property type="match status" value="1"/>
</dbReference>
<dbReference type="Pfam" id="PF02687">
    <property type="entry name" value="FtsX"/>
    <property type="match status" value="1"/>
</dbReference>
<protein>
    <recommendedName>
        <fullName evidence="12">ABC transporter permease</fullName>
    </recommendedName>
</protein>
<feature type="transmembrane region" description="Helical" evidence="7">
    <location>
        <begin position="291"/>
        <end position="316"/>
    </location>
</feature>
<keyword evidence="11" id="KW-1185">Reference proteome</keyword>
<sequence>MKFRDKNKFVKDNMKKNKSRVFMTVLATAMACAFLMVLASVGFGLHKYIVQDITETRLVTEVEIHGKDDPDNQYLTDEDIRYFESIENVKTVTRYRSLDNYEAFYTFDEYKVPYVTTRVVHYPSELQSNFELEEGRMPEAANEVVIGYHFSHHLEKDGEFIENAEVNMLNKEIILTVPQMKDGEQVTKDFALKVVGIAKQPTKQWTQDNYVNISDETLKEIEKFTETRLGTFLNPNLPEETIEQLKDFSITYSNISVYTNNMEQVMPILEEVQEKGYYAYSAVQELKEVNMIFSVMKVGLIFIGTIAVIIASIGIFNTMSMAVTERTQDIGIMKAIGGSPKMIKSLFLMESAYIGIIGSVIGALAAYAVSYGVNLLLPVVVKGMYGEEVGTDILLSYIPWSLTLISVGISVIVAILSGLKPAAKATRIDVLKALRRDI</sequence>
<reference evidence="10 11" key="1">
    <citation type="submission" date="2016-12" db="EMBL/GenBank/DDBJ databases">
        <title>The whole genome sequencing and assembly of Bacillus cohnii DSM 6307T strain.</title>
        <authorList>
            <person name="Lee Y.-J."/>
            <person name="Yi H."/>
            <person name="Bahn Y.-S."/>
            <person name="Kim J.F."/>
            <person name="Lee D.-W."/>
        </authorList>
    </citation>
    <scope>NUCLEOTIDE SEQUENCE [LARGE SCALE GENOMIC DNA]</scope>
    <source>
        <strain evidence="10 11">DSM 6307</strain>
    </source>
</reference>
<dbReference type="GO" id="GO:0022857">
    <property type="term" value="F:transmembrane transporter activity"/>
    <property type="evidence" value="ECO:0007669"/>
    <property type="project" value="TreeGrafter"/>
</dbReference>
<evidence type="ECO:0000256" key="5">
    <source>
        <dbReference type="ARBA" id="ARBA00023136"/>
    </source>
</evidence>
<name>A0A223KPT6_9BACI</name>
<dbReference type="GO" id="GO:0005886">
    <property type="term" value="C:plasma membrane"/>
    <property type="evidence" value="ECO:0007669"/>
    <property type="project" value="UniProtKB-SubCell"/>
</dbReference>
<gene>
    <name evidence="10" type="ORF">BC6307_09335</name>
</gene>
<dbReference type="AlphaFoldDB" id="A0A223KPT6"/>
<dbReference type="Pfam" id="PF12704">
    <property type="entry name" value="MacB_PCD"/>
    <property type="match status" value="1"/>
</dbReference>
<feature type="domain" description="ABC3 transporter permease C-terminal" evidence="8">
    <location>
        <begin position="301"/>
        <end position="429"/>
    </location>
</feature>
<evidence type="ECO:0000259" key="8">
    <source>
        <dbReference type="Pfam" id="PF02687"/>
    </source>
</evidence>
<feature type="domain" description="MacB-like periplasmic core" evidence="9">
    <location>
        <begin position="22"/>
        <end position="222"/>
    </location>
</feature>
<organism evidence="10 11">
    <name type="scientific">Sutcliffiella cohnii</name>
    <dbReference type="NCBI Taxonomy" id="33932"/>
    <lineage>
        <taxon>Bacteria</taxon>
        <taxon>Bacillati</taxon>
        <taxon>Bacillota</taxon>
        <taxon>Bacilli</taxon>
        <taxon>Bacillales</taxon>
        <taxon>Bacillaceae</taxon>
        <taxon>Sutcliffiella</taxon>
    </lineage>
</organism>
<dbReference type="PANTHER" id="PTHR30572:SF4">
    <property type="entry name" value="ABC TRANSPORTER PERMEASE YTRF"/>
    <property type="match status" value="1"/>
</dbReference>
<dbReference type="Proteomes" id="UP000215224">
    <property type="component" value="Chromosome"/>
</dbReference>
<dbReference type="InterPro" id="IPR025857">
    <property type="entry name" value="MacB_PCD"/>
</dbReference>
<dbReference type="EMBL" id="CP018866">
    <property type="protein sequence ID" value="AST91469.1"/>
    <property type="molecule type" value="Genomic_DNA"/>
</dbReference>
<dbReference type="InterPro" id="IPR050250">
    <property type="entry name" value="Macrolide_Exporter_MacB"/>
</dbReference>
<keyword evidence="2" id="KW-1003">Cell membrane</keyword>
<evidence type="ECO:0000256" key="7">
    <source>
        <dbReference type="SAM" id="Phobius"/>
    </source>
</evidence>
<evidence type="ECO:0000313" key="10">
    <source>
        <dbReference type="EMBL" id="AST91469.1"/>
    </source>
</evidence>
<evidence type="ECO:0000256" key="4">
    <source>
        <dbReference type="ARBA" id="ARBA00022989"/>
    </source>
</evidence>
<comment type="subcellular location">
    <subcellularLocation>
        <location evidence="1">Cell membrane</location>
        <topology evidence="1">Multi-pass membrane protein</topology>
    </subcellularLocation>
</comment>
<evidence type="ECO:0000313" key="11">
    <source>
        <dbReference type="Proteomes" id="UP000215224"/>
    </source>
</evidence>
<comment type="similarity">
    <text evidence="6">Belongs to the ABC-4 integral membrane protein family.</text>
</comment>
<proteinExistence type="inferred from homology"/>
<evidence type="ECO:0000256" key="2">
    <source>
        <dbReference type="ARBA" id="ARBA00022475"/>
    </source>
</evidence>
<evidence type="ECO:0000259" key="9">
    <source>
        <dbReference type="Pfam" id="PF12704"/>
    </source>
</evidence>
<dbReference type="RefSeq" id="WP_066412630.1">
    <property type="nucleotide sequence ID" value="NZ_CP018866.1"/>
</dbReference>
<evidence type="ECO:0000256" key="6">
    <source>
        <dbReference type="ARBA" id="ARBA00038076"/>
    </source>
</evidence>
<accession>A0A223KPT6</accession>
<keyword evidence="5 7" id="KW-0472">Membrane</keyword>
<keyword evidence="4 7" id="KW-1133">Transmembrane helix</keyword>